<dbReference type="PANTHER" id="PTHR10993:SF7">
    <property type="entry name" value="LIPOYLTRANSFERASE 2, MITOCHONDRIAL-RELATED"/>
    <property type="match status" value="1"/>
</dbReference>
<sequence>MKEIYLLDLGLREYKEVWCLQDKLVKKIIAGEAKDTLILVEHFPVITLGKQAKKEEILVSPERLSKKGITVFLVDRGGKVTFHGPGQLVAYPILNLTLIKRDVHWYIRNLERVIIKSLARLEVKGECKGGYTGVWIGEDKIASIGVGVKKWVTYHGLALNVSTNLSYFSLINSCGLDKRITSITEILSSPMEMDRVKTALVDSFCEVFERIPKKQRLADSV</sequence>
<dbReference type="InterPro" id="IPR000544">
    <property type="entry name" value="Octanoyltransferase"/>
</dbReference>
<comment type="similarity">
    <text evidence="5 6">Belongs to the LipB family.</text>
</comment>
<evidence type="ECO:0000256" key="2">
    <source>
        <dbReference type="ARBA" id="ARBA00022679"/>
    </source>
</evidence>
<organism evidence="11 12">
    <name type="scientific">Aerophobetes bacterium</name>
    <dbReference type="NCBI Taxonomy" id="2030807"/>
    <lineage>
        <taxon>Bacteria</taxon>
        <taxon>Candidatus Aerophobota</taxon>
    </lineage>
</organism>
<dbReference type="InterPro" id="IPR045864">
    <property type="entry name" value="aa-tRNA-synth_II/BPL/LPL"/>
</dbReference>
<comment type="catalytic activity">
    <reaction evidence="5 6">
        <text>octanoyl-[ACP] + L-lysyl-[protein] = N(6)-octanoyl-L-lysyl-[protein] + holo-[ACP] + H(+)</text>
        <dbReference type="Rhea" id="RHEA:17665"/>
        <dbReference type="Rhea" id="RHEA-COMP:9636"/>
        <dbReference type="Rhea" id="RHEA-COMP:9685"/>
        <dbReference type="Rhea" id="RHEA-COMP:9752"/>
        <dbReference type="Rhea" id="RHEA-COMP:9928"/>
        <dbReference type="ChEBI" id="CHEBI:15378"/>
        <dbReference type="ChEBI" id="CHEBI:29969"/>
        <dbReference type="ChEBI" id="CHEBI:64479"/>
        <dbReference type="ChEBI" id="CHEBI:78463"/>
        <dbReference type="ChEBI" id="CHEBI:78809"/>
        <dbReference type="EC" id="2.3.1.181"/>
    </reaction>
</comment>
<evidence type="ECO:0000259" key="10">
    <source>
        <dbReference type="PROSITE" id="PS51733"/>
    </source>
</evidence>
<dbReference type="GO" id="GO:0009249">
    <property type="term" value="P:protein lipoylation"/>
    <property type="evidence" value="ECO:0007669"/>
    <property type="project" value="InterPro"/>
</dbReference>
<feature type="binding site" evidence="5 8">
    <location>
        <begin position="156"/>
        <end position="158"/>
    </location>
    <ligand>
        <name>substrate</name>
    </ligand>
</feature>
<dbReference type="UniPathway" id="UPA00538">
    <property type="reaction ID" value="UER00592"/>
</dbReference>
<evidence type="ECO:0000256" key="5">
    <source>
        <dbReference type="HAMAP-Rule" id="MF_00013"/>
    </source>
</evidence>
<reference evidence="11 12" key="1">
    <citation type="submission" date="2019-03" db="EMBL/GenBank/DDBJ databases">
        <title>Metabolic potential of uncultured bacteria and archaea associated with petroleum seepage in deep-sea sediments.</title>
        <authorList>
            <person name="Dong X."/>
            <person name="Hubert C."/>
        </authorList>
    </citation>
    <scope>NUCLEOTIDE SEQUENCE [LARGE SCALE GENOMIC DNA]</scope>
    <source>
        <strain evidence="11">E26_bin6</strain>
    </source>
</reference>
<feature type="site" description="Lowers pKa of active site Cys" evidence="5 9">
    <location>
        <position position="140"/>
    </location>
</feature>
<gene>
    <name evidence="5 11" type="primary">lipB</name>
    <name evidence="11" type="ORF">E3I16_01870</name>
</gene>
<evidence type="ECO:0000256" key="9">
    <source>
        <dbReference type="PIRSR" id="PIRSR016262-3"/>
    </source>
</evidence>
<dbReference type="NCBIfam" id="TIGR00214">
    <property type="entry name" value="lipB"/>
    <property type="match status" value="1"/>
</dbReference>
<evidence type="ECO:0000256" key="3">
    <source>
        <dbReference type="ARBA" id="ARBA00023315"/>
    </source>
</evidence>
<dbReference type="Pfam" id="PF21948">
    <property type="entry name" value="LplA-B_cat"/>
    <property type="match status" value="1"/>
</dbReference>
<comment type="caution">
    <text evidence="11">The sequence shown here is derived from an EMBL/GenBank/DDBJ whole genome shotgun (WGS) entry which is preliminary data.</text>
</comment>
<dbReference type="Proteomes" id="UP000316674">
    <property type="component" value="Unassembled WGS sequence"/>
</dbReference>
<feature type="binding site" evidence="5 8">
    <location>
        <begin position="76"/>
        <end position="83"/>
    </location>
    <ligand>
        <name>substrate</name>
    </ligand>
</feature>
<feature type="active site" description="Acyl-thioester intermediate" evidence="5 7">
    <location>
        <position position="174"/>
    </location>
</feature>
<dbReference type="HAMAP" id="MF_00013">
    <property type="entry name" value="LipB"/>
    <property type="match status" value="1"/>
</dbReference>
<dbReference type="GO" id="GO:0005737">
    <property type="term" value="C:cytoplasm"/>
    <property type="evidence" value="ECO:0007669"/>
    <property type="project" value="UniProtKB-SubCell"/>
</dbReference>
<dbReference type="InterPro" id="IPR004143">
    <property type="entry name" value="BPL_LPL_catalytic"/>
</dbReference>
<dbReference type="GO" id="GO:0033819">
    <property type="term" value="F:lipoyl(octanoyl) transferase activity"/>
    <property type="evidence" value="ECO:0007669"/>
    <property type="project" value="UniProtKB-EC"/>
</dbReference>
<dbReference type="PROSITE" id="PS01313">
    <property type="entry name" value="LIPB"/>
    <property type="match status" value="1"/>
</dbReference>
<evidence type="ECO:0000256" key="6">
    <source>
        <dbReference type="PIRNR" id="PIRNR016262"/>
    </source>
</evidence>
<dbReference type="Gene3D" id="3.30.930.10">
    <property type="entry name" value="Bira Bifunctional Protein, Domain 2"/>
    <property type="match status" value="1"/>
</dbReference>
<comment type="subcellular location">
    <subcellularLocation>
        <location evidence="5">Cytoplasm</location>
    </subcellularLocation>
</comment>
<dbReference type="PROSITE" id="PS51733">
    <property type="entry name" value="BPL_LPL_CATALYTIC"/>
    <property type="match status" value="1"/>
</dbReference>
<evidence type="ECO:0000256" key="8">
    <source>
        <dbReference type="PIRSR" id="PIRSR016262-2"/>
    </source>
</evidence>
<dbReference type="CDD" id="cd16444">
    <property type="entry name" value="LipB"/>
    <property type="match status" value="1"/>
</dbReference>
<comment type="function">
    <text evidence="4 5 6">Catalyzes the transfer of endogenously produced octanoic acid from octanoyl-acyl-carrier-protein onto the lipoyl domains of lipoate-dependent enzymes. Lipoyl-ACP can also act as a substrate although octanoyl-ACP is likely to be the physiological substrate.</text>
</comment>
<dbReference type="PIRSF" id="PIRSF016262">
    <property type="entry name" value="LPLase"/>
    <property type="match status" value="1"/>
</dbReference>
<evidence type="ECO:0000256" key="1">
    <source>
        <dbReference type="ARBA" id="ARBA00004821"/>
    </source>
</evidence>
<evidence type="ECO:0000256" key="7">
    <source>
        <dbReference type="PIRSR" id="PIRSR016262-1"/>
    </source>
</evidence>
<dbReference type="PANTHER" id="PTHR10993">
    <property type="entry name" value="OCTANOYLTRANSFERASE"/>
    <property type="match status" value="1"/>
</dbReference>
<feature type="binding site" evidence="5 8">
    <location>
        <begin position="143"/>
        <end position="145"/>
    </location>
    <ligand>
        <name>substrate</name>
    </ligand>
</feature>
<keyword evidence="5" id="KW-0963">Cytoplasm</keyword>
<evidence type="ECO:0000313" key="11">
    <source>
        <dbReference type="EMBL" id="TEU02691.1"/>
    </source>
</evidence>
<evidence type="ECO:0000313" key="12">
    <source>
        <dbReference type="Proteomes" id="UP000316674"/>
    </source>
</evidence>
<accession>A0A523ZFY6</accession>
<protein>
    <recommendedName>
        <fullName evidence="5 6">Octanoyltransferase</fullName>
        <ecNumber evidence="5 6">2.3.1.181</ecNumber>
    </recommendedName>
    <alternativeName>
        <fullName evidence="5">Lipoate-protein ligase B</fullName>
    </alternativeName>
    <alternativeName>
        <fullName evidence="5">Lipoyl/octanoyl transferase</fullName>
    </alternativeName>
    <alternativeName>
        <fullName evidence="5">Octanoyl-[acyl-carrier-protein]-protein N-octanoyltransferase</fullName>
    </alternativeName>
</protein>
<comment type="pathway">
    <text evidence="1 5 6">Protein modification; protein lipoylation via endogenous pathway; protein N(6)-(lipoyl)lysine from octanoyl-[acyl-carrier-protein]: step 1/2.</text>
</comment>
<feature type="domain" description="BPL/LPL catalytic" evidence="10">
    <location>
        <begin position="31"/>
        <end position="212"/>
    </location>
</feature>
<comment type="miscellaneous">
    <text evidence="5">In the reaction, the free carboxyl group of octanoic acid is attached via an amide linkage to the epsilon-amino group of a specific lysine residue of lipoyl domains of lipoate-dependent enzymes.</text>
</comment>
<proteinExistence type="inferred from homology"/>
<evidence type="ECO:0000256" key="4">
    <source>
        <dbReference type="ARBA" id="ARBA00024732"/>
    </source>
</evidence>
<dbReference type="EC" id="2.3.1.181" evidence="5 6"/>
<dbReference type="SUPFAM" id="SSF55681">
    <property type="entry name" value="Class II aaRS and biotin synthetases"/>
    <property type="match status" value="1"/>
</dbReference>
<dbReference type="NCBIfam" id="NF010925">
    <property type="entry name" value="PRK14345.1"/>
    <property type="match status" value="1"/>
</dbReference>
<dbReference type="EMBL" id="SOHY01000119">
    <property type="protein sequence ID" value="TEU02691.1"/>
    <property type="molecule type" value="Genomic_DNA"/>
</dbReference>
<dbReference type="InterPro" id="IPR020605">
    <property type="entry name" value="Octanoyltransferase_CS"/>
</dbReference>
<dbReference type="AlphaFoldDB" id="A0A523ZFY6"/>
<name>A0A523ZFY6_UNCAE</name>
<keyword evidence="3 5" id="KW-0012">Acyltransferase</keyword>
<keyword evidence="2 5" id="KW-0808">Transferase</keyword>